<gene>
    <name evidence="1" type="ORF">A7X83_01640</name>
</gene>
<evidence type="ECO:0000313" key="2">
    <source>
        <dbReference type="Proteomes" id="UP000249614"/>
    </source>
</evidence>
<name>A0A2W6JY75_STEMA</name>
<protein>
    <submittedName>
        <fullName evidence="1">Uncharacterized protein</fullName>
    </submittedName>
</protein>
<sequence length="222" mass="25575">MLWGMSKQDYWDTGLARAVDSLPGIPTRYWGDAAYVRQWINMAQEDVLLFTTVADFWLLLTNAKGQERRSLSPPKHPFDIKNGNGFQAERSRVKQWHVDWIQREGVEAQYKAVKGKVDTVSVDWASQLEINHPYLITNTKDVIGALSFVSQGVLDRFTPSVVNLEWMSLGQALRRPWVDRDDRVYWFKVLEAIQQAALDDLEASYGLERSEIKRLVLGDMRS</sequence>
<comment type="caution">
    <text evidence="1">The sequence shown here is derived from an EMBL/GenBank/DDBJ whole genome shotgun (WGS) entry which is preliminary data.</text>
</comment>
<organism evidence="1 2">
    <name type="scientific">Stenotrophomonas maltophilia</name>
    <name type="common">Pseudomonas maltophilia</name>
    <name type="synonym">Xanthomonas maltophilia</name>
    <dbReference type="NCBI Taxonomy" id="40324"/>
    <lineage>
        <taxon>Bacteria</taxon>
        <taxon>Pseudomonadati</taxon>
        <taxon>Pseudomonadota</taxon>
        <taxon>Gammaproteobacteria</taxon>
        <taxon>Lysobacterales</taxon>
        <taxon>Lysobacteraceae</taxon>
        <taxon>Stenotrophomonas</taxon>
        <taxon>Stenotrophomonas maltophilia group</taxon>
    </lineage>
</organism>
<dbReference type="Proteomes" id="UP000249614">
    <property type="component" value="Unassembled WGS sequence"/>
</dbReference>
<reference evidence="1 2" key="1">
    <citation type="submission" date="2016-05" db="EMBL/GenBank/DDBJ databases">
        <authorList>
            <person name="Lavstsen T."/>
            <person name="Jespersen J.S."/>
        </authorList>
    </citation>
    <scope>NUCLEOTIDE SEQUENCE [LARGE SCALE GENOMIC DNA]</scope>
    <source>
        <strain evidence="1 2">SM-5815</strain>
    </source>
</reference>
<proteinExistence type="predicted"/>
<dbReference type="AlphaFoldDB" id="A0A2W6JY75"/>
<accession>A0A2W6JY75</accession>
<dbReference type="EMBL" id="LXXM01000226">
    <property type="protein sequence ID" value="PZS87672.1"/>
    <property type="molecule type" value="Genomic_DNA"/>
</dbReference>
<evidence type="ECO:0000313" key="1">
    <source>
        <dbReference type="EMBL" id="PZS87672.1"/>
    </source>
</evidence>